<protein>
    <submittedName>
        <fullName evidence="1">Uncharacterized protein</fullName>
    </submittedName>
</protein>
<dbReference type="AlphaFoldDB" id="A0A8X6V1B6"/>
<keyword evidence="2" id="KW-1185">Reference proteome</keyword>
<organism evidence="1 2">
    <name type="scientific">Trichonephila clavipes</name>
    <name type="common">Golden silk orbweaver</name>
    <name type="synonym">Nephila clavipes</name>
    <dbReference type="NCBI Taxonomy" id="2585209"/>
    <lineage>
        <taxon>Eukaryota</taxon>
        <taxon>Metazoa</taxon>
        <taxon>Ecdysozoa</taxon>
        <taxon>Arthropoda</taxon>
        <taxon>Chelicerata</taxon>
        <taxon>Arachnida</taxon>
        <taxon>Araneae</taxon>
        <taxon>Araneomorphae</taxon>
        <taxon>Entelegynae</taxon>
        <taxon>Araneoidea</taxon>
        <taxon>Nephilidae</taxon>
        <taxon>Trichonephila</taxon>
    </lineage>
</organism>
<name>A0A8X6V1B6_TRICX</name>
<evidence type="ECO:0000313" key="2">
    <source>
        <dbReference type="Proteomes" id="UP000887159"/>
    </source>
</evidence>
<accession>A0A8X6V1B6</accession>
<gene>
    <name evidence="1" type="primary">EVAR_29023_1</name>
    <name evidence="1" type="ORF">TNCV_3542361</name>
</gene>
<dbReference type="EMBL" id="BMAU01021222">
    <property type="protein sequence ID" value="GFY00862.1"/>
    <property type="molecule type" value="Genomic_DNA"/>
</dbReference>
<proteinExistence type="predicted"/>
<comment type="caution">
    <text evidence="1">The sequence shown here is derived from an EMBL/GenBank/DDBJ whole genome shotgun (WGS) entry which is preliminary data.</text>
</comment>
<dbReference type="Proteomes" id="UP000887159">
    <property type="component" value="Unassembled WGS sequence"/>
</dbReference>
<evidence type="ECO:0000313" key="1">
    <source>
        <dbReference type="EMBL" id="GFY00862.1"/>
    </source>
</evidence>
<reference evidence="1" key="1">
    <citation type="submission" date="2020-08" db="EMBL/GenBank/DDBJ databases">
        <title>Multicomponent nature underlies the extraordinary mechanical properties of spider dragline silk.</title>
        <authorList>
            <person name="Kono N."/>
            <person name="Nakamura H."/>
            <person name="Mori M."/>
            <person name="Yoshida Y."/>
            <person name="Ohtoshi R."/>
            <person name="Malay A.D."/>
            <person name="Moran D.A.P."/>
            <person name="Tomita M."/>
            <person name="Numata K."/>
            <person name="Arakawa K."/>
        </authorList>
    </citation>
    <scope>NUCLEOTIDE SEQUENCE</scope>
</reference>
<sequence>MIHGPCGTLNPSSSCMKEEKYTKKYPRALLKDIQTNDKGYPLNRRRAPEDVGRIIAQKARESADEYRLTVSDIPNASTMPFSRRGNMSPFLVG</sequence>